<gene>
    <name evidence="1" type="ORF">SERLADRAFT_472583</name>
</gene>
<dbReference type="EMBL" id="GL945437">
    <property type="protein sequence ID" value="EGO22162.1"/>
    <property type="molecule type" value="Genomic_DNA"/>
</dbReference>
<dbReference type="KEGG" id="sla:SERLADRAFT_472583"/>
<dbReference type="GeneID" id="18820151"/>
<organism>
    <name type="scientific">Serpula lacrymans var. lacrymans (strain S7.9)</name>
    <name type="common">Dry rot fungus</name>
    <dbReference type="NCBI Taxonomy" id="578457"/>
    <lineage>
        <taxon>Eukaryota</taxon>
        <taxon>Fungi</taxon>
        <taxon>Dikarya</taxon>
        <taxon>Basidiomycota</taxon>
        <taxon>Agaricomycotina</taxon>
        <taxon>Agaricomycetes</taxon>
        <taxon>Agaricomycetidae</taxon>
        <taxon>Boletales</taxon>
        <taxon>Coniophorineae</taxon>
        <taxon>Serpulaceae</taxon>
        <taxon>Serpula</taxon>
    </lineage>
</organism>
<dbReference type="RefSeq" id="XP_007320700.1">
    <property type="nucleotide sequence ID" value="XM_007320638.1"/>
</dbReference>
<dbReference type="Proteomes" id="UP000008064">
    <property type="component" value="Unassembled WGS sequence"/>
</dbReference>
<reference evidence="1" key="1">
    <citation type="submission" date="2011-04" db="EMBL/GenBank/DDBJ databases">
        <title>Evolution of plant cell wall degrading machinery underlies the functional diversity of forest fungi.</title>
        <authorList>
            <consortium name="US DOE Joint Genome Institute (JGI-PGF)"/>
            <person name="Eastwood D.C."/>
            <person name="Floudas D."/>
            <person name="Binder M."/>
            <person name="Majcherczyk A."/>
            <person name="Schneider P."/>
            <person name="Aerts A."/>
            <person name="Asiegbu F.O."/>
            <person name="Baker S.E."/>
            <person name="Barry K."/>
            <person name="Bendiksby M."/>
            <person name="Blumentritt M."/>
            <person name="Coutinho P.M."/>
            <person name="Cullen D."/>
            <person name="Cullen D."/>
            <person name="Gathman A."/>
            <person name="Goodell B."/>
            <person name="Henrissat B."/>
            <person name="Ihrmark K."/>
            <person name="Kauserud H."/>
            <person name="Kohler A."/>
            <person name="LaButti K."/>
            <person name="Lapidus A."/>
            <person name="Lavin J.L."/>
            <person name="Lee Y.-H."/>
            <person name="Lindquist E."/>
            <person name="Lilly W."/>
            <person name="Lucas S."/>
            <person name="Morin E."/>
            <person name="Murat C."/>
            <person name="Oguiza J.A."/>
            <person name="Park J."/>
            <person name="Pisabarro A.G."/>
            <person name="Riley R."/>
            <person name="Rosling A."/>
            <person name="Salamov A."/>
            <person name="Schmidt O."/>
            <person name="Schmutz J."/>
            <person name="Skrede I."/>
            <person name="Stenlid J."/>
            <person name="Wiebenga A."/>
            <person name="Xie X."/>
            <person name="Kues U."/>
            <person name="Hibbett D.S."/>
            <person name="Hoffmeister D."/>
            <person name="Hogberg N."/>
            <person name="Martin F."/>
            <person name="Grigoriev I.V."/>
            <person name="Watkinson S.C."/>
        </authorList>
    </citation>
    <scope>NUCLEOTIDE SEQUENCE</scope>
    <source>
        <strain evidence="1">S7.9</strain>
    </source>
</reference>
<evidence type="ECO:0000313" key="1">
    <source>
        <dbReference type="EMBL" id="EGO22162.1"/>
    </source>
</evidence>
<name>F8P3R3_SERL9</name>
<protein>
    <submittedName>
        <fullName evidence="1">Uncharacterized protein</fullName>
    </submittedName>
</protein>
<accession>F8P3R3</accession>
<sequence>MAATRLVLAKCRTEALSCLGLDWICFSARFAQITTKPIQYIPETAKSIRVLLSAAPMYIWKCS</sequence>
<dbReference type="AlphaFoldDB" id="F8P3R3"/>
<dbReference type="HOGENOM" id="CLU_2887181_0_0_1"/>
<proteinExistence type="predicted"/>